<dbReference type="AlphaFoldDB" id="A0A5N5F3T2"/>
<sequence length="94" mass="10927">MSMNDLIMRVDSICKKYDKYDIDQQKELNNIFWDDGFGRLYGVAEADLEAAFQKLEMVSREGNMATVVAMNAEIRRTKARLLEKLPKLRRLAPK</sequence>
<protein>
    <submittedName>
        <fullName evidence="1">Syntaxin-71-like</fullName>
    </submittedName>
</protein>
<keyword evidence="2" id="KW-1185">Reference proteome</keyword>
<reference evidence="1 2" key="3">
    <citation type="submission" date="2019-11" db="EMBL/GenBank/DDBJ databases">
        <title>A de novo genome assembly of a pear dwarfing rootstock.</title>
        <authorList>
            <person name="Wang F."/>
            <person name="Wang J."/>
            <person name="Li S."/>
            <person name="Zhang Y."/>
            <person name="Fang M."/>
            <person name="Ma L."/>
            <person name="Zhao Y."/>
            <person name="Jiang S."/>
        </authorList>
    </citation>
    <scope>NUCLEOTIDE SEQUENCE [LARGE SCALE GENOMIC DNA]</scope>
    <source>
        <strain evidence="1">S2</strain>
        <tissue evidence="1">Leaf</tissue>
    </source>
</reference>
<name>A0A5N5F3T2_9ROSA</name>
<comment type="caution">
    <text evidence="1">The sequence shown here is derived from an EMBL/GenBank/DDBJ whole genome shotgun (WGS) entry which is preliminary data.</text>
</comment>
<dbReference type="Proteomes" id="UP000327157">
    <property type="component" value="Chromosome 1"/>
</dbReference>
<reference evidence="2" key="2">
    <citation type="submission" date="2019-10" db="EMBL/GenBank/DDBJ databases">
        <title>A de novo genome assembly of a pear dwarfing rootstock.</title>
        <authorList>
            <person name="Wang F."/>
            <person name="Wang J."/>
            <person name="Li S."/>
            <person name="Zhang Y."/>
            <person name="Fang M."/>
            <person name="Ma L."/>
            <person name="Zhao Y."/>
            <person name="Jiang S."/>
        </authorList>
    </citation>
    <scope>NUCLEOTIDE SEQUENCE [LARGE SCALE GENOMIC DNA]</scope>
</reference>
<evidence type="ECO:0000313" key="1">
    <source>
        <dbReference type="EMBL" id="KAB2597738.1"/>
    </source>
</evidence>
<reference evidence="1 2" key="1">
    <citation type="submission" date="2019-09" db="EMBL/GenBank/DDBJ databases">
        <authorList>
            <person name="Ou C."/>
        </authorList>
    </citation>
    <scope>NUCLEOTIDE SEQUENCE [LARGE SCALE GENOMIC DNA]</scope>
    <source>
        <strain evidence="1">S2</strain>
        <tissue evidence="1">Leaf</tissue>
    </source>
</reference>
<organism evidence="1 2">
    <name type="scientific">Pyrus ussuriensis x Pyrus communis</name>
    <dbReference type="NCBI Taxonomy" id="2448454"/>
    <lineage>
        <taxon>Eukaryota</taxon>
        <taxon>Viridiplantae</taxon>
        <taxon>Streptophyta</taxon>
        <taxon>Embryophyta</taxon>
        <taxon>Tracheophyta</taxon>
        <taxon>Spermatophyta</taxon>
        <taxon>Magnoliopsida</taxon>
        <taxon>eudicotyledons</taxon>
        <taxon>Gunneridae</taxon>
        <taxon>Pentapetalae</taxon>
        <taxon>rosids</taxon>
        <taxon>fabids</taxon>
        <taxon>Rosales</taxon>
        <taxon>Rosaceae</taxon>
        <taxon>Amygdaloideae</taxon>
        <taxon>Maleae</taxon>
        <taxon>Pyrus</taxon>
    </lineage>
</organism>
<evidence type="ECO:0000313" key="2">
    <source>
        <dbReference type="Proteomes" id="UP000327157"/>
    </source>
</evidence>
<gene>
    <name evidence="1" type="ORF">D8674_000658</name>
</gene>
<proteinExistence type="predicted"/>
<dbReference type="EMBL" id="SMOL01000768">
    <property type="protein sequence ID" value="KAB2597738.1"/>
    <property type="molecule type" value="Genomic_DNA"/>
</dbReference>
<accession>A0A5N5F3T2</accession>